<proteinExistence type="predicted"/>
<organism evidence="1">
    <name type="scientific">marine sediment metagenome</name>
    <dbReference type="NCBI Taxonomy" id="412755"/>
    <lineage>
        <taxon>unclassified sequences</taxon>
        <taxon>metagenomes</taxon>
        <taxon>ecological metagenomes</taxon>
    </lineage>
</organism>
<accession>A0A0F9M469</accession>
<sequence length="97" mass="11589">MPRENFDKLDFSFHLDETEAKIYGFLEKNVDRAFTLFEIYLNAFVDDMFKEQIRNTLFEGDYINHPLYQVLQKKIEGMVKDGKIAGRYQKGKFFYAV</sequence>
<dbReference type="EMBL" id="LAZR01009638">
    <property type="protein sequence ID" value="KKM71430.1"/>
    <property type="molecule type" value="Genomic_DNA"/>
</dbReference>
<gene>
    <name evidence="1" type="ORF">LCGC14_1430690</name>
</gene>
<evidence type="ECO:0000313" key="1">
    <source>
        <dbReference type="EMBL" id="KKM71430.1"/>
    </source>
</evidence>
<name>A0A0F9M469_9ZZZZ</name>
<dbReference type="AlphaFoldDB" id="A0A0F9M469"/>
<protein>
    <submittedName>
        <fullName evidence="1">Uncharacterized protein</fullName>
    </submittedName>
</protein>
<reference evidence="1" key="1">
    <citation type="journal article" date="2015" name="Nature">
        <title>Complex archaea that bridge the gap between prokaryotes and eukaryotes.</title>
        <authorList>
            <person name="Spang A."/>
            <person name="Saw J.H."/>
            <person name="Jorgensen S.L."/>
            <person name="Zaremba-Niedzwiedzka K."/>
            <person name="Martijn J."/>
            <person name="Lind A.E."/>
            <person name="van Eijk R."/>
            <person name="Schleper C."/>
            <person name="Guy L."/>
            <person name="Ettema T.J."/>
        </authorList>
    </citation>
    <scope>NUCLEOTIDE SEQUENCE</scope>
</reference>
<comment type="caution">
    <text evidence="1">The sequence shown here is derived from an EMBL/GenBank/DDBJ whole genome shotgun (WGS) entry which is preliminary data.</text>
</comment>